<name>A0ABY8RBJ0_9FLAO</name>
<dbReference type="PANTHER" id="PTHR33209:SF1">
    <property type="entry name" value="PEPTIDASE S49 DOMAIN-CONTAINING PROTEIN"/>
    <property type="match status" value="1"/>
</dbReference>
<dbReference type="Pfam" id="PF01343">
    <property type="entry name" value="Peptidase_S49"/>
    <property type="match status" value="2"/>
</dbReference>
<organism evidence="8 9">
    <name type="scientific">Chryseobacterium gotjawalense</name>
    <dbReference type="NCBI Taxonomy" id="3042315"/>
    <lineage>
        <taxon>Bacteria</taxon>
        <taxon>Pseudomonadati</taxon>
        <taxon>Bacteroidota</taxon>
        <taxon>Flavobacteriia</taxon>
        <taxon>Flavobacteriales</taxon>
        <taxon>Weeksellaceae</taxon>
        <taxon>Chryseobacterium group</taxon>
        <taxon>Chryseobacterium</taxon>
    </lineage>
</organism>
<comment type="similarity">
    <text evidence="2">Belongs to the peptidase S49 family.</text>
</comment>
<keyword evidence="6" id="KW-0472">Membrane</keyword>
<feature type="domain" description="Peptidase S49" evidence="7">
    <location>
        <begin position="367"/>
        <end position="519"/>
    </location>
</feature>
<reference evidence="8 9" key="1">
    <citation type="submission" date="2023-05" db="EMBL/GenBank/DDBJ databases">
        <title>Genomic insight into Chryseobacterium sp. wdc7 isolated forest soil (Gotjawal).</title>
        <authorList>
            <person name="Park S.-J."/>
        </authorList>
    </citation>
    <scope>NUCLEOTIDE SEQUENCE [LARGE SCALE GENOMIC DNA]</scope>
    <source>
        <strain evidence="9">wdc7</strain>
    </source>
</reference>
<dbReference type="InterPro" id="IPR002142">
    <property type="entry name" value="Peptidase_S49"/>
</dbReference>
<comment type="subcellular location">
    <subcellularLocation>
        <location evidence="1">Membrane</location>
    </subcellularLocation>
</comment>
<dbReference type="PIRSF" id="PIRSF001217">
    <property type="entry name" value="Protease_4_SppA"/>
    <property type="match status" value="1"/>
</dbReference>
<evidence type="ECO:0000256" key="3">
    <source>
        <dbReference type="ARBA" id="ARBA00022670"/>
    </source>
</evidence>
<proteinExistence type="inferred from homology"/>
<dbReference type="InterPro" id="IPR004634">
    <property type="entry name" value="Pept_S49_pIV"/>
</dbReference>
<accession>A0ABY8RBJ0</accession>
<evidence type="ECO:0000313" key="9">
    <source>
        <dbReference type="Proteomes" id="UP001241656"/>
    </source>
</evidence>
<evidence type="ECO:0000256" key="2">
    <source>
        <dbReference type="ARBA" id="ARBA00008683"/>
    </source>
</evidence>
<dbReference type="InterPro" id="IPR004635">
    <property type="entry name" value="Pept_S49_SppA"/>
</dbReference>
<gene>
    <name evidence="8" type="primary">sppA</name>
    <name evidence="8" type="ORF">QGN23_12340</name>
</gene>
<dbReference type="SUPFAM" id="SSF52096">
    <property type="entry name" value="ClpP/crotonase"/>
    <property type="match status" value="2"/>
</dbReference>
<dbReference type="CDD" id="cd07023">
    <property type="entry name" value="S49_Sppa_N_C"/>
    <property type="match status" value="1"/>
</dbReference>
<evidence type="ECO:0000313" key="8">
    <source>
        <dbReference type="EMBL" id="WHF51211.1"/>
    </source>
</evidence>
<dbReference type="NCBIfam" id="TIGR00706">
    <property type="entry name" value="SppA_dom"/>
    <property type="match status" value="1"/>
</dbReference>
<keyword evidence="9" id="KW-1185">Reference proteome</keyword>
<dbReference type="InterPro" id="IPR047217">
    <property type="entry name" value="S49_SppA_67K_type_N"/>
</dbReference>
<dbReference type="EMBL" id="CP124855">
    <property type="protein sequence ID" value="WHF51211.1"/>
    <property type="molecule type" value="Genomic_DNA"/>
</dbReference>
<keyword evidence="4" id="KW-0378">Hydrolase</keyword>
<dbReference type="PANTHER" id="PTHR33209">
    <property type="entry name" value="PROTEASE 4"/>
    <property type="match status" value="1"/>
</dbReference>
<dbReference type="CDD" id="cd07018">
    <property type="entry name" value="S49_SppA_67K_type"/>
    <property type="match status" value="1"/>
</dbReference>
<dbReference type="Proteomes" id="UP001241656">
    <property type="component" value="Chromosome"/>
</dbReference>
<evidence type="ECO:0000256" key="4">
    <source>
        <dbReference type="ARBA" id="ARBA00022801"/>
    </source>
</evidence>
<evidence type="ECO:0000256" key="5">
    <source>
        <dbReference type="ARBA" id="ARBA00022825"/>
    </source>
</evidence>
<dbReference type="Gene3D" id="3.90.226.10">
    <property type="entry name" value="2-enoyl-CoA Hydratase, Chain A, domain 1"/>
    <property type="match status" value="4"/>
</dbReference>
<feature type="domain" description="Peptidase S49" evidence="7">
    <location>
        <begin position="123"/>
        <end position="242"/>
    </location>
</feature>
<evidence type="ECO:0000259" key="7">
    <source>
        <dbReference type="Pfam" id="PF01343"/>
    </source>
</evidence>
<sequence>MKSFFKNVMANIVAIIIIAAVFSLFLIMMIAASALSGEQKPNIKDNTILTLDFKTNIIDSPTEDQNEMFAFGDKPKNILIFDMLEAIKKAKSDDKIKGISIETDGIRAGLTQLDDIRGALEDFKKTGKFVYAYGNVVSQAAYYLGSVADQYILNPAGGIDLKGLSTEVLYMKSFADKYGIGIEIIRHGKYKSAVEPFMRDDMSPENKDQLSTLLNDIWSVNSQKIANSRKIDPAQFKTIVDSLYAAIPDLSLNYKLADKLMQKSEYDQMIKTKLNLAKKDKLTKVSFKKYISSFSSDSSKKDNQVAVLYASGAIYNGEGYQNVYADNFIKEIKKIADNDKVKAVVLRVNSPGGSANASDEILFELQQLKKKKPIIVSFGDYAASGGYYIAMAADKIYSEPNTLTGSIGVFGMIPYFKEAANKNGLTSHPVTTNANSNMYSVVNGVTPGGVAILTKSVEKTYKRFVHFVTENRKKSFAQIDEIGGGRVWSGTRAKEIGLVDELGTLQDAINFAAQKAKLKDYSVTAYPKKMSQFEQLFKNLDEDEISARLIKNKIGTENYKLFEQITNPKLQQGVMMKMPFEIKID</sequence>
<dbReference type="RefSeq" id="WP_282904575.1">
    <property type="nucleotide sequence ID" value="NZ_CP124855.1"/>
</dbReference>
<dbReference type="InterPro" id="IPR029045">
    <property type="entry name" value="ClpP/crotonase-like_dom_sf"/>
</dbReference>
<protein>
    <submittedName>
        <fullName evidence="8">Signal peptide peptidase SppA</fullName>
    </submittedName>
</protein>
<keyword evidence="5" id="KW-0720">Serine protease</keyword>
<dbReference type="NCBIfam" id="TIGR00705">
    <property type="entry name" value="SppA_67K"/>
    <property type="match status" value="1"/>
</dbReference>
<evidence type="ECO:0000256" key="1">
    <source>
        <dbReference type="ARBA" id="ARBA00004370"/>
    </source>
</evidence>
<dbReference type="InterPro" id="IPR047272">
    <property type="entry name" value="S49_SppA_C"/>
</dbReference>
<evidence type="ECO:0000256" key="6">
    <source>
        <dbReference type="ARBA" id="ARBA00023136"/>
    </source>
</evidence>
<keyword evidence="3" id="KW-0645">Protease</keyword>